<dbReference type="PANTHER" id="PTHR42760">
    <property type="entry name" value="SHORT-CHAIN DEHYDROGENASES/REDUCTASES FAMILY MEMBER"/>
    <property type="match status" value="1"/>
</dbReference>
<dbReference type="PRINTS" id="PR00080">
    <property type="entry name" value="SDRFAMILY"/>
</dbReference>
<name>A0A1F6Y9E1_9BACT</name>
<reference evidence="2 3" key="1">
    <citation type="journal article" date="2016" name="Nat. Commun.">
        <title>Thousands of microbial genomes shed light on interconnected biogeochemical processes in an aquifer system.</title>
        <authorList>
            <person name="Anantharaman K."/>
            <person name="Brown C.T."/>
            <person name="Hug L.A."/>
            <person name="Sharon I."/>
            <person name="Castelle C.J."/>
            <person name="Probst A.J."/>
            <person name="Thomas B.C."/>
            <person name="Singh A."/>
            <person name="Wilkins M.J."/>
            <person name="Karaoz U."/>
            <person name="Brodie E.L."/>
            <person name="Williams K.H."/>
            <person name="Hubbard S.S."/>
            <person name="Banfield J.F."/>
        </authorList>
    </citation>
    <scope>NUCLEOTIDE SEQUENCE [LARGE SCALE GENOMIC DNA]</scope>
</reference>
<dbReference type="AlphaFoldDB" id="A0A1F6Y9E1"/>
<dbReference type="GO" id="GO:0030497">
    <property type="term" value="P:fatty acid elongation"/>
    <property type="evidence" value="ECO:0007669"/>
    <property type="project" value="TreeGrafter"/>
</dbReference>
<evidence type="ECO:0000313" key="2">
    <source>
        <dbReference type="EMBL" id="OGJ03024.1"/>
    </source>
</evidence>
<dbReference type="GO" id="GO:0016616">
    <property type="term" value="F:oxidoreductase activity, acting on the CH-OH group of donors, NAD or NADP as acceptor"/>
    <property type="evidence" value="ECO:0007669"/>
    <property type="project" value="TreeGrafter"/>
</dbReference>
<dbReference type="EMBL" id="MFVV01000027">
    <property type="protein sequence ID" value="OGJ03024.1"/>
    <property type="molecule type" value="Genomic_DNA"/>
</dbReference>
<gene>
    <name evidence="2" type="ORF">A3G06_01615</name>
</gene>
<dbReference type="FunFam" id="3.40.50.720:FF:000084">
    <property type="entry name" value="Short-chain dehydrogenase reductase"/>
    <property type="match status" value="1"/>
</dbReference>
<dbReference type="Gene3D" id="3.40.50.720">
    <property type="entry name" value="NAD(P)-binding Rossmann-like Domain"/>
    <property type="match status" value="1"/>
</dbReference>
<dbReference type="SUPFAM" id="SSF51735">
    <property type="entry name" value="NAD(P)-binding Rossmann-fold domains"/>
    <property type="match status" value="1"/>
</dbReference>
<dbReference type="Proteomes" id="UP000176192">
    <property type="component" value="Unassembled WGS sequence"/>
</dbReference>
<dbReference type="PRINTS" id="PR00081">
    <property type="entry name" value="GDHRDH"/>
</dbReference>
<comment type="similarity">
    <text evidence="1">Belongs to the short-chain dehydrogenases/reductases (SDR) family.</text>
</comment>
<evidence type="ECO:0000313" key="3">
    <source>
        <dbReference type="Proteomes" id="UP000176192"/>
    </source>
</evidence>
<evidence type="ECO:0000256" key="1">
    <source>
        <dbReference type="ARBA" id="ARBA00006484"/>
    </source>
</evidence>
<dbReference type="PANTHER" id="PTHR42760:SF123">
    <property type="entry name" value="OXIDOREDUCTASE"/>
    <property type="match status" value="1"/>
</dbReference>
<protein>
    <recommendedName>
        <fullName evidence="4">Short-chain dehydrogenase</fullName>
    </recommendedName>
</protein>
<sequence>MLKDKTILITGSASGIGLATARLAKSYGARVIVHDRVASPKLDAIADELGAEKIVCDISNAEEVTSATLDILGKGIKINGLANVAAIVKHGEEEPNDDEWLQVLKTNTLGIVHMCEAIFPHMRENGGGRIVNVSSVRAHPQGTLVSRLPYSASKAAVNNITVAWAKEYAKDGICVNSVSPGGVNTEVAKTWDEETRRRNTDVLLGRLAEPKEIAEVICFLLSDRASYITGQDYLVDGGYVVSR</sequence>
<dbReference type="InterPro" id="IPR002347">
    <property type="entry name" value="SDR_fam"/>
</dbReference>
<dbReference type="InterPro" id="IPR036291">
    <property type="entry name" value="NAD(P)-bd_dom_sf"/>
</dbReference>
<organism evidence="2 3">
    <name type="scientific">Candidatus Nomurabacteria bacterium RIFCSPLOWO2_12_FULL_46_14</name>
    <dbReference type="NCBI Taxonomy" id="1801797"/>
    <lineage>
        <taxon>Bacteria</taxon>
        <taxon>Candidatus Nomuraibacteriota</taxon>
    </lineage>
</organism>
<evidence type="ECO:0008006" key="4">
    <source>
        <dbReference type="Google" id="ProtNLM"/>
    </source>
</evidence>
<dbReference type="Pfam" id="PF13561">
    <property type="entry name" value="adh_short_C2"/>
    <property type="match status" value="1"/>
</dbReference>
<dbReference type="STRING" id="1801797.A3G06_01615"/>
<comment type="caution">
    <text evidence="2">The sequence shown here is derived from an EMBL/GenBank/DDBJ whole genome shotgun (WGS) entry which is preliminary data.</text>
</comment>
<dbReference type="CDD" id="cd05233">
    <property type="entry name" value="SDR_c"/>
    <property type="match status" value="1"/>
</dbReference>
<proteinExistence type="inferred from homology"/>
<accession>A0A1F6Y9E1</accession>